<evidence type="ECO:0000313" key="2">
    <source>
        <dbReference type="Proteomes" id="UP001596274"/>
    </source>
</evidence>
<reference evidence="1 2" key="1">
    <citation type="journal article" date="2019" name="Int. J. Syst. Evol. Microbiol.">
        <title>The Global Catalogue of Microorganisms (GCM) 10K type strain sequencing project: providing services to taxonomists for standard genome sequencing and annotation.</title>
        <authorList>
            <consortium name="The Broad Institute Genomics Platform"/>
            <consortium name="The Broad Institute Genome Sequencing Center for Infectious Disease"/>
            <person name="Wu L."/>
            <person name="Ma J."/>
        </authorList>
    </citation>
    <scope>NUCLEOTIDE SEQUENCE [LARGE SCALE GENOMIC DNA]</scope>
    <source>
        <strain evidence="1 2">PJ61</strain>
    </source>
</reference>
<sequence length="161" mass="17722">MASVPDNYEKLADGIKSEYDENGGFVDWISRNAGSKIPSLDYYQAGQIVAEMPDDIFAPATATTLADDLISSEKRHIVQQIGDAEDDGIIEVNSMPDYSHSGLVEGFGEVRNPSLLILPTKKGRPKRIHDQLNRVNTVPYGAKDVDVEFLSSTEFDLDMPC</sequence>
<keyword evidence="2" id="KW-1185">Reference proteome</keyword>
<gene>
    <name evidence="1" type="ORF">ACFQDD_09900</name>
</gene>
<dbReference type="Proteomes" id="UP001596274">
    <property type="component" value="Unassembled WGS sequence"/>
</dbReference>
<proteinExistence type="predicted"/>
<accession>A0ABD5T568</accession>
<name>A0ABD5T568_9EURY</name>
<evidence type="ECO:0000313" key="1">
    <source>
        <dbReference type="EMBL" id="MFC6771824.1"/>
    </source>
</evidence>
<dbReference type="AlphaFoldDB" id="A0ABD5T568"/>
<comment type="caution">
    <text evidence="1">The sequence shown here is derived from an EMBL/GenBank/DDBJ whole genome shotgun (WGS) entry which is preliminary data.</text>
</comment>
<dbReference type="EMBL" id="JBHSWT010000525">
    <property type="protein sequence ID" value="MFC6771824.1"/>
    <property type="molecule type" value="Genomic_DNA"/>
</dbReference>
<organism evidence="1 2">
    <name type="scientific">Halorubrum pallidum</name>
    <dbReference type="NCBI Taxonomy" id="1526114"/>
    <lineage>
        <taxon>Archaea</taxon>
        <taxon>Methanobacteriati</taxon>
        <taxon>Methanobacteriota</taxon>
        <taxon>Stenosarchaea group</taxon>
        <taxon>Halobacteria</taxon>
        <taxon>Halobacteriales</taxon>
        <taxon>Haloferacaceae</taxon>
        <taxon>Halorubrum</taxon>
    </lineage>
</organism>
<protein>
    <submittedName>
        <fullName evidence="1">Uncharacterized protein</fullName>
    </submittedName>
</protein>